<keyword evidence="3" id="KW-1185">Reference proteome</keyword>
<keyword evidence="1" id="KW-1133">Transmembrane helix</keyword>
<comment type="caution">
    <text evidence="2">The sequence shown here is derived from an EMBL/GenBank/DDBJ whole genome shotgun (WGS) entry which is preliminary data.</text>
</comment>
<feature type="transmembrane region" description="Helical" evidence="1">
    <location>
        <begin position="203"/>
        <end position="225"/>
    </location>
</feature>
<reference evidence="2" key="1">
    <citation type="journal article" date="2021" name="Open Biol.">
        <title>Shared evolutionary footprints suggest mitochondrial oxidative damage underlies multiple complex I losses in fungi.</title>
        <authorList>
            <person name="Schikora-Tamarit M.A."/>
            <person name="Marcet-Houben M."/>
            <person name="Nosek J."/>
            <person name="Gabaldon T."/>
        </authorList>
    </citation>
    <scope>NUCLEOTIDE SEQUENCE</scope>
    <source>
        <strain evidence="2">CBS6075</strain>
    </source>
</reference>
<evidence type="ECO:0000313" key="2">
    <source>
        <dbReference type="EMBL" id="KAH3661852.1"/>
    </source>
</evidence>
<reference evidence="2" key="2">
    <citation type="submission" date="2021-01" db="EMBL/GenBank/DDBJ databases">
        <authorList>
            <person name="Schikora-Tamarit M.A."/>
        </authorList>
    </citation>
    <scope>NUCLEOTIDE SEQUENCE</scope>
    <source>
        <strain evidence="2">CBS6075</strain>
    </source>
</reference>
<evidence type="ECO:0000313" key="3">
    <source>
        <dbReference type="Proteomes" id="UP000769157"/>
    </source>
</evidence>
<accession>A0A9P8NYK7</accession>
<evidence type="ECO:0000256" key="1">
    <source>
        <dbReference type="SAM" id="Phobius"/>
    </source>
</evidence>
<keyword evidence="1" id="KW-0812">Transmembrane</keyword>
<protein>
    <submittedName>
        <fullName evidence="2">Uncharacterized protein</fullName>
    </submittedName>
</protein>
<keyword evidence="1" id="KW-0472">Membrane</keyword>
<gene>
    <name evidence="2" type="ORF">OGAPHI_006031</name>
</gene>
<dbReference type="Proteomes" id="UP000769157">
    <property type="component" value="Unassembled WGS sequence"/>
</dbReference>
<dbReference type="RefSeq" id="XP_046058956.1">
    <property type="nucleotide sequence ID" value="XM_046207277.1"/>
</dbReference>
<dbReference type="EMBL" id="JAEUBE010000414">
    <property type="protein sequence ID" value="KAH3661852.1"/>
    <property type="molecule type" value="Genomic_DNA"/>
</dbReference>
<organism evidence="2 3">
    <name type="scientific">Ogataea philodendri</name>
    <dbReference type="NCBI Taxonomy" id="1378263"/>
    <lineage>
        <taxon>Eukaryota</taxon>
        <taxon>Fungi</taxon>
        <taxon>Dikarya</taxon>
        <taxon>Ascomycota</taxon>
        <taxon>Saccharomycotina</taxon>
        <taxon>Pichiomycetes</taxon>
        <taxon>Pichiales</taxon>
        <taxon>Pichiaceae</taxon>
        <taxon>Ogataea</taxon>
    </lineage>
</organism>
<dbReference type="GeneID" id="70237995"/>
<dbReference type="AlphaFoldDB" id="A0A9P8NYK7"/>
<sequence length="370" mass="38587">MVVYLDMSVVSASGNSVDTAFHVGAAATRSTLVGKSTSNSTSVTGISLLYFDRYSKILATTLRVLARSLDSGNSILSSTMFTFLNTDRDRKRSGIDEIASVPDSVLIVLLLTSLPASRTSLSSSFVDIQSAALLSHVSTITSMRRSSCTYGYSSGTQLKVSSAKQLVCFTTAGFTLASRNTRPAGTVYVGLTWLANDWISFNLLFFACCFLASFSATALIVLNVLRFRLLSLNSLALTSIKETLFTTARAAESKLGDSTSFLAGFGGSTILTGSGEGCLGGPVNTGCCCCTGAKTDGCGCTLGGSGRTSIFSISGGSIGCGDGSTELVSKMSLITEAGGGASILGSTFNFRSLFGIPELTMSWYVLFIIL</sequence>
<proteinExistence type="predicted"/>
<name>A0A9P8NYK7_9ASCO</name>